<proteinExistence type="predicted"/>
<name>A0A167GLV6_CALVF</name>
<reference evidence="2 3" key="1">
    <citation type="journal article" date="2016" name="Mol. Biol. Evol.">
        <title>Comparative Genomics of Early-Diverging Mushroom-Forming Fungi Provides Insights into the Origins of Lignocellulose Decay Capabilities.</title>
        <authorList>
            <person name="Nagy L.G."/>
            <person name="Riley R."/>
            <person name="Tritt A."/>
            <person name="Adam C."/>
            <person name="Daum C."/>
            <person name="Floudas D."/>
            <person name="Sun H."/>
            <person name="Yadav J.S."/>
            <person name="Pangilinan J."/>
            <person name="Larsson K.H."/>
            <person name="Matsuura K."/>
            <person name="Barry K."/>
            <person name="Labutti K."/>
            <person name="Kuo R."/>
            <person name="Ohm R.A."/>
            <person name="Bhattacharya S.S."/>
            <person name="Shirouzu T."/>
            <person name="Yoshinaga Y."/>
            <person name="Martin F.M."/>
            <person name="Grigoriev I.V."/>
            <person name="Hibbett D.S."/>
        </authorList>
    </citation>
    <scope>NUCLEOTIDE SEQUENCE [LARGE SCALE GENOMIC DNA]</scope>
    <source>
        <strain evidence="2 3">TUFC12733</strain>
    </source>
</reference>
<accession>A0A167GLV6</accession>
<keyword evidence="3" id="KW-1185">Reference proteome</keyword>
<feature type="compositionally biased region" description="Low complexity" evidence="1">
    <location>
        <begin position="34"/>
        <end position="64"/>
    </location>
</feature>
<dbReference type="AlphaFoldDB" id="A0A167GLV6"/>
<dbReference type="Proteomes" id="UP000076738">
    <property type="component" value="Unassembled WGS sequence"/>
</dbReference>
<sequence>MGGMMPNPMMMGGYGMNPMMYGMGNMGGMSPMGMPMGSMSNLSGLGSPSPAFAAQQPQSQGASPDYLAARNRYSSFSASDTPQMHTRSGQNTPARSGGANTPSNQQ</sequence>
<feature type="compositionally biased region" description="Polar residues" evidence="1">
    <location>
        <begin position="72"/>
        <end position="106"/>
    </location>
</feature>
<evidence type="ECO:0000313" key="3">
    <source>
        <dbReference type="Proteomes" id="UP000076738"/>
    </source>
</evidence>
<gene>
    <name evidence="2" type="ORF">CALVIDRAFT_542454</name>
</gene>
<feature type="region of interest" description="Disordered" evidence="1">
    <location>
        <begin position="34"/>
        <end position="106"/>
    </location>
</feature>
<evidence type="ECO:0000256" key="1">
    <source>
        <dbReference type="SAM" id="MobiDB-lite"/>
    </source>
</evidence>
<dbReference type="EMBL" id="KV417336">
    <property type="protein sequence ID" value="KZO90696.1"/>
    <property type="molecule type" value="Genomic_DNA"/>
</dbReference>
<organism evidence="2 3">
    <name type="scientific">Calocera viscosa (strain TUFC12733)</name>
    <dbReference type="NCBI Taxonomy" id="1330018"/>
    <lineage>
        <taxon>Eukaryota</taxon>
        <taxon>Fungi</taxon>
        <taxon>Dikarya</taxon>
        <taxon>Basidiomycota</taxon>
        <taxon>Agaricomycotina</taxon>
        <taxon>Dacrymycetes</taxon>
        <taxon>Dacrymycetales</taxon>
        <taxon>Dacrymycetaceae</taxon>
        <taxon>Calocera</taxon>
    </lineage>
</organism>
<protein>
    <submittedName>
        <fullName evidence="2">Uncharacterized protein</fullName>
    </submittedName>
</protein>
<evidence type="ECO:0000313" key="2">
    <source>
        <dbReference type="EMBL" id="KZO90696.1"/>
    </source>
</evidence>